<dbReference type="GO" id="GO:0003700">
    <property type="term" value="F:DNA-binding transcription factor activity"/>
    <property type="evidence" value="ECO:0007669"/>
    <property type="project" value="UniProtKB-UniRule"/>
</dbReference>
<evidence type="ECO:0000256" key="1">
    <source>
        <dbReference type="ARBA" id="ARBA00005909"/>
    </source>
</evidence>
<name>A0A9D5CYN0_9LILI</name>
<evidence type="ECO:0000256" key="3">
    <source>
        <dbReference type="ARBA" id="ARBA00022626"/>
    </source>
</evidence>
<dbReference type="EMBL" id="JAGGNH010000002">
    <property type="protein sequence ID" value="KAJ0981763.1"/>
    <property type="molecule type" value="Genomic_DNA"/>
</dbReference>
<dbReference type="GO" id="GO:0006351">
    <property type="term" value="P:DNA-templated transcription"/>
    <property type="evidence" value="ECO:0007669"/>
    <property type="project" value="InterPro"/>
</dbReference>
<evidence type="ECO:0000256" key="5">
    <source>
        <dbReference type="ARBA" id="ARBA00023125"/>
    </source>
</evidence>
<feature type="compositionally biased region" description="Basic and acidic residues" evidence="8">
    <location>
        <begin position="65"/>
        <end position="81"/>
    </location>
</feature>
<dbReference type="Proteomes" id="UP001085076">
    <property type="component" value="Miscellaneous, Linkage group lg02"/>
</dbReference>
<dbReference type="PANTHER" id="PTHR31506:SF2">
    <property type="entry name" value="BES1_BZR1 HOMOLOG PROTEIN 3"/>
    <property type="match status" value="1"/>
</dbReference>
<evidence type="ECO:0000259" key="9">
    <source>
        <dbReference type="Pfam" id="PF05687"/>
    </source>
</evidence>
<reference evidence="10" key="1">
    <citation type="submission" date="2021-03" db="EMBL/GenBank/DDBJ databases">
        <authorList>
            <person name="Li Z."/>
            <person name="Yang C."/>
        </authorList>
    </citation>
    <scope>NUCLEOTIDE SEQUENCE</scope>
    <source>
        <strain evidence="10">Dzin_1.0</strain>
        <tissue evidence="10">Leaf</tissue>
    </source>
</reference>
<dbReference type="GO" id="GO:0009742">
    <property type="term" value="P:brassinosteroid mediated signaling pathway"/>
    <property type="evidence" value="ECO:0007669"/>
    <property type="project" value="UniProtKB-UniRule"/>
</dbReference>
<evidence type="ECO:0000256" key="8">
    <source>
        <dbReference type="SAM" id="MobiDB-lite"/>
    </source>
</evidence>
<keyword evidence="6 7" id="KW-0804">Transcription</keyword>
<accession>A0A9D5CYN0</accession>
<evidence type="ECO:0000256" key="4">
    <source>
        <dbReference type="ARBA" id="ARBA00023015"/>
    </source>
</evidence>
<evidence type="ECO:0000256" key="6">
    <source>
        <dbReference type="ARBA" id="ARBA00023163"/>
    </source>
</evidence>
<feature type="region of interest" description="Disordered" evidence="8">
    <location>
        <begin position="65"/>
        <end position="106"/>
    </location>
</feature>
<protein>
    <recommendedName>
        <fullName evidence="7">Protein BZR1 homolog</fullName>
    </recommendedName>
    <alternativeName>
        <fullName evidence="7">Protein BRASSINAZOLE-RESISTANT 1 homolog</fullName>
    </alternativeName>
</protein>
<keyword evidence="5 7" id="KW-0238">DNA-binding</keyword>
<evidence type="ECO:0000313" key="10">
    <source>
        <dbReference type="EMBL" id="KAJ0981763.1"/>
    </source>
</evidence>
<feature type="domain" description="BES1/BZR1 plant transcription factor N-terminal" evidence="9">
    <location>
        <begin position="3"/>
        <end position="62"/>
    </location>
</feature>
<evidence type="ECO:0000313" key="11">
    <source>
        <dbReference type="Proteomes" id="UP001085076"/>
    </source>
</evidence>
<keyword evidence="3 7" id="KW-1070">Brassinosteroid signaling pathway</keyword>
<comment type="function">
    <text evidence="7">Functions in brassinosteroid signaling. May function as transcriptional repressor.</text>
</comment>
<dbReference type="OrthoDB" id="1907033at2759"/>
<dbReference type="GO" id="GO:0005634">
    <property type="term" value="C:nucleus"/>
    <property type="evidence" value="ECO:0007669"/>
    <property type="project" value="UniProtKB-SubCell"/>
</dbReference>
<gene>
    <name evidence="10" type="ORF">J5N97_010018</name>
</gene>
<comment type="caution">
    <text evidence="10">The sequence shown here is derived from an EMBL/GenBank/DDBJ whole genome shotgun (WGS) entry which is preliminary data.</text>
</comment>
<dbReference type="InterPro" id="IPR033264">
    <property type="entry name" value="BZR"/>
</dbReference>
<evidence type="ECO:0000256" key="7">
    <source>
        <dbReference type="RuleBase" id="RU369040"/>
    </source>
</evidence>
<comment type="similarity">
    <text evidence="1 7">Belongs to the BZR/LAT61 family.</text>
</comment>
<keyword evidence="2" id="KW-0341">Growth regulation</keyword>
<dbReference type="AlphaFoldDB" id="A0A9D5CYN0"/>
<reference evidence="10" key="2">
    <citation type="journal article" date="2022" name="Hortic Res">
        <title>The genome of Dioscorea zingiberensis sheds light on the biosynthesis, origin and evolution of the medicinally important diosgenin saponins.</title>
        <authorList>
            <person name="Li Y."/>
            <person name="Tan C."/>
            <person name="Li Z."/>
            <person name="Guo J."/>
            <person name="Li S."/>
            <person name="Chen X."/>
            <person name="Wang C."/>
            <person name="Dai X."/>
            <person name="Yang H."/>
            <person name="Song W."/>
            <person name="Hou L."/>
            <person name="Xu J."/>
            <person name="Tong Z."/>
            <person name="Xu A."/>
            <person name="Yuan X."/>
            <person name="Wang W."/>
            <person name="Yang Q."/>
            <person name="Chen L."/>
            <person name="Sun Z."/>
            <person name="Wang K."/>
            <person name="Pan B."/>
            <person name="Chen J."/>
            <person name="Bao Y."/>
            <person name="Liu F."/>
            <person name="Qi X."/>
            <person name="Gang D.R."/>
            <person name="Wen J."/>
            <person name="Li J."/>
        </authorList>
    </citation>
    <scope>NUCLEOTIDE SEQUENCE</scope>
    <source>
        <strain evidence="10">Dzin_1.0</strain>
    </source>
</reference>
<keyword evidence="4 7" id="KW-0805">Transcription regulation</keyword>
<evidence type="ECO:0000256" key="2">
    <source>
        <dbReference type="ARBA" id="ARBA00022604"/>
    </source>
</evidence>
<dbReference type="InterPro" id="IPR008540">
    <property type="entry name" value="BES1_N"/>
</dbReference>
<proteinExistence type="inferred from homology"/>
<organism evidence="10 11">
    <name type="scientific">Dioscorea zingiberensis</name>
    <dbReference type="NCBI Taxonomy" id="325984"/>
    <lineage>
        <taxon>Eukaryota</taxon>
        <taxon>Viridiplantae</taxon>
        <taxon>Streptophyta</taxon>
        <taxon>Embryophyta</taxon>
        <taxon>Tracheophyta</taxon>
        <taxon>Spermatophyta</taxon>
        <taxon>Magnoliopsida</taxon>
        <taxon>Liliopsida</taxon>
        <taxon>Dioscoreales</taxon>
        <taxon>Dioscoreaceae</taxon>
        <taxon>Dioscorea</taxon>
    </lineage>
</organism>
<sequence>MWKEREKRRRAIAAKIYAVLRIYSKYRLPKHCNNNDVLKAVCAEAGWTVEEDGTTYRKMGRVWKRKEEPVKTAEERGHQADGKQGTAQRRRRSEGLKFEGAKGPKR</sequence>
<comment type="subcellular location">
    <subcellularLocation>
        <location evidence="7">Nucleus</location>
    </subcellularLocation>
</comment>
<dbReference type="GO" id="GO:0003677">
    <property type="term" value="F:DNA binding"/>
    <property type="evidence" value="ECO:0007669"/>
    <property type="project" value="UniProtKB-UniRule"/>
</dbReference>
<feature type="compositionally biased region" description="Basic and acidic residues" evidence="8">
    <location>
        <begin position="93"/>
        <end position="106"/>
    </location>
</feature>
<keyword evidence="11" id="KW-1185">Reference proteome</keyword>
<dbReference type="PANTHER" id="PTHR31506">
    <property type="entry name" value="BES1/BZR1 HOMOLOG PROTEIN 3-RELATED"/>
    <property type="match status" value="1"/>
</dbReference>
<dbReference type="Pfam" id="PF05687">
    <property type="entry name" value="BES1_N"/>
    <property type="match status" value="1"/>
</dbReference>